<dbReference type="AlphaFoldDB" id="A0A9D5HVF5"/>
<dbReference type="OrthoDB" id="1562195at2759"/>
<protein>
    <recommendedName>
        <fullName evidence="2">Histidine kinase/HSP90-like ATPase domain-containing protein</fullName>
    </recommendedName>
</protein>
<sequence length="544" mass="61221">MSNVSAINFFSENIGITGFDSENAPFMAFKELFDNSIDACNSSSRAEWHHLPSRVQASVSFENLELEDQARISIIVRDTGCGIPLESIDLLGTLFGTNKKANRRDSYYTGQFGVGLKMILLYATRYGEGRVKVKMRIESKIWEFTLLCNLLDGSFYVGNSECFDFNGWDWVTEFSVSMRLNLGLEYLQERYFSMELYAKSCLRRIQSYLLLSKLWNDGVSFSFDTNLRTEPPELGSGEVSLSFSDVFGGNSIHYSSSKGSRYKIDSVFGLLRRPQLKKEDPVDKENLDNPNSSLSASPESSLRPGHMYIYRFSNGMPIVCRDAEYCDIATSVKSFLRKRGAVYGMKLLKRDELCETHPEELAPFLESELLLPIAVVPTSEFSTRVLFINVKGHGIQYGTLGKSSLKSNAGLGTSIHQALRNLFKKCKDRFPSELMDIKEYTYKSSVERYSPVISKNLASMVMRSDSIVFKSGLLEILSRCDPEASASLSVLIEGNNEEKLREQLNATLCKWFMSRVEQGPSPKPPGEANGADSDDYIFEKEEGI</sequence>
<dbReference type="Pfam" id="PF02518">
    <property type="entry name" value="HATPase_c"/>
    <property type="match status" value="1"/>
</dbReference>
<dbReference type="Proteomes" id="UP001067231">
    <property type="component" value="Unassembled WGS sequence"/>
</dbReference>
<organism evidence="3">
    <name type="scientific">Cryptosporidium canis</name>
    <dbReference type="NCBI Taxonomy" id="195482"/>
    <lineage>
        <taxon>Eukaryota</taxon>
        <taxon>Sar</taxon>
        <taxon>Alveolata</taxon>
        <taxon>Apicomplexa</taxon>
        <taxon>Conoidasida</taxon>
        <taxon>Coccidia</taxon>
        <taxon>Eucoccidiorida</taxon>
        <taxon>Eimeriorina</taxon>
        <taxon>Cryptosporidiidae</taxon>
        <taxon>Cryptosporidium</taxon>
    </lineage>
</organism>
<dbReference type="EMBL" id="JAPCXC010000021">
    <property type="protein sequence ID" value="KAJ1610929.1"/>
    <property type="molecule type" value="Genomic_DNA"/>
</dbReference>
<feature type="compositionally biased region" description="Low complexity" evidence="1">
    <location>
        <begin position="289"/>
        <end position="301"/>
    </location>
</feature>
<dbReference type="InterPro" id="IPR036890">
    <property type="entry name" value="HATPase_C_sf"/>
</dbReference>
<feature type="region of interest" description="Disordered" evidence="1">
    <location>
        <begin position="279"/>
        <end position="301"/>
    </location>
</feature>
<evidence type="ECO:0000259" key="2">
    <source>
        <dbReference type="Pfam" id="PF02518"/>
    </source>
</evidence>
<accession>A0A9D5HVF5</accession>
<reference evidence="3" key="1">
    <citation type="submission" date="2022-10" db="EMBL/GenBank/DDBJ databases">
        <title>Adaptive evolution leads to modifications in subtelomeric GC content in a zoonotic Cryptosporidium species.</title>
        <authorList>
            <person name="Li J."/>
            <person name="Feng Y."/>
            <person name="Xiao L."/>
        </authorList>
    </citation>
    <scope>NUCLEOTIDE SEQUENCE</scope>
    <source>
        <strain evidence="3">33844</strain>
    </source>
</reference>
<gene>
    <name evidence="3" type="ORF">OJ253_1051</name>
</gene>
<proteinExistence type="predicted"/>
<feature type="region of interest" description="Disordered" evidence="1">
    <location>
        <begin position="517"/>
        <end position="544"/>
    </location>
</feature>
<dbReference type="SUPFAM" id="SSF55874">
    <property type="entry name" value="ATPase domain of HSP90 chaperone/DNA topoisomerase II/histidine kinase"/>
    <property type="match status" value="1"/>
</dbReference>
<comment type="caution">
    <text evidence="3">The sequence shown here is derived from an EMBL/GenBank/DDBJ whole genome shotgun (WGS) entry which is preliminary data.</text>
</comment>
<evidence type="ECO:0000313" key="3">
    <source>
        <dbReference type="EMBL" id="KAJ1610929.1"/>
    </source>
</evidence>
<feature type="domain" description="Histidine kinase/HSP90-like ATPase" evidence="2">
    <location>
        <begin position="25"/>
        <end position="135"/>
    </location>
</feature>
<dbReference type="Gene3D" id="3.30.565.10">
    <property type="entry name" value="Histidine kinase-like ATPase, C-terminal domain"/>
    <property type="match status" value="1"/>
</dbReference>
<dbReference type="InterPro" id="IPR003594">
    <property type="entry name" value="HATPase_dom"/>
</dbReference>
<name>A0A9D5HVF5_9CRYT</name>
<evidence type="ECO:0000256" key="1">
    <source>
        <dbReference type="SAM" id="MobiDB-lite"/>
    </source>
</evidence>